<feature type="transmembrane region" description="Helical" evidence="1">
    <location>
        <begin position="103"/>
        <end position="123"/>
    </location>
</feature>
<dbReference type="InterPro" id="IPR040291">
    <property type="entry name" value="DDB_G0287341-like"/>
</dbReference>
<dbReference type="PANTHER" id="PTHR35202">
    <property type="entry name" value="TRANSMEMBRANE PROTEIN-RELATED"/>
    <property type="match status" value="1"/>
</dbReference>
<keyword evidence="1" id="KW-0812">Transmembrane</keyword>
<gene>
    <name evidence="3" type="ORF">CYY_000266</name>
</gene>
<keyword evidence="1" id="KW-1133">Transmembrane helix</keyword>
<keyword evidence="1" id="KW-0472">Membrane</keyword>
<dbReference type="AlphaFoldDB" id="A0A8J4Q513"/>
<dbReference type="EMBL" id="AJWJ01000005">
    <property type="protein sequence ID" value="KAF2078399.1"/>
    <property type="molecule type" value="Genomic_DNA"/>
</dbReference>
<name>A0A8J4Q513_9MYCE</name>
<comment type="caution">
    <text evidence="3">The sequence shown here is derived from an EMBL/GenBank/DDBJ whole genome shotgun (WGS) entry which is preliminary data.</text>
</comment>
<protein>
    <submittedName>
        <fullName evidence="3">Uncharacterized protein</fullName>
    </submittedName>
</protein>
<evidence type="ECO:0000256" key="1">
    <source>
        <dbReference type="SAM" id="Phobius"/>
    </source>
</evidence>
<feature type="chain" id="PRO_5035162485" evidence="2">
    <location>
        <begin position="16"/>
        <end position="200"/>
    </location>
</feature>
<feature type="signal peptide" evidence="2">
    <location>
        <begin position="1"/>
        <end position="15"/>
    </location>
</feature>
<keyword evidence="4" id="KW-1185">Reference proteome</keyword>
<reference evidence="3" key="1">
    <citation type="submission" date="2020-01" db="EMBL/GenBank/DDBJ databases">
        <title>Development of genomics and gene disruption for Polysphondylium violaceum indicates a role for the polyketide synthase stlB in stalk morphogenesis.</title>
        <authorList>
            <person name="Narita B."/>
            <person name="Kawabe Y."/>
            <person name="Kin K."/>
            <person name="Saito T."/>
            <person name="Gibbs R."/>
            <person name="Kuspa A."/>
            <person name="Muzny D."/>
            <person name="Queller D."/>
            <person name="Richards S."/>
            <person name="Strassman J."/>
            <person name="Sucgang R."/>
            <person name="Worley K."/>
            <person name="Schaap P."/>
        </authorList>
    </citation>
    <scope>NUCLEOTIDE SEQUENCE</scope>
    <source>
        <strain evidence="3">QSvi11</strain>
    </source>
</reference>
<evidence type="ECO:0000256" key="2">
    <source>
        <dbReference type="SAM" id="SignalP"/>
    </source>
</evidence>
<evidence type="ECO:0000313" key="4">
    <source>
        <dbReference type="Proteomes" id="UP000695562"/>
    </source>
</evidence>
<proteinExistence type="predicted"/>
<keyword evidence="2" id="KW-0732">Signal</keyword>
<dbReference type="Proteomes" id="UP000695562">
    <property type="component" value="Unassembled WGS sequence"/>
</dbReference>
<evidence type="ECO:0000313" key="3">
    <source>
        <dbReference type="EMBL" id="KAF2078399.1"/>
    </source>
</evidence>
<organism evidence="3 4">
    <name type="scientific">Polysphondylium violaceum</name>
    <dbReference type="NCBI Taxonomy" id="133409"/>
    <lineage>
        <taxon>Eukaryota</taxon>
        <taxon>Amoebozoa</taxon>
        <taxon>Evosea</taxon>
        <taxon>Eumycetozoa</taxon>
        <taxon>Dictyostelia</taxon>
        <taxon>Dictyosteliales</taxon>
        <taxon>Dictyosteliaceae</taxon>
        <taxon>Polysphondylium</taxon>
    </lineage>
</organism>
<sequence>MFFLLSISLIFASFGLPWYELDSVTKWYFRESSEKIEFKVFSVSNVYEIDKKYENYYGLNINQKNTILGSFICGLLSIIVLIFLIICYGVYNSVPNKTIFKHLIRFIPWLAFALTLISCLSFLRFQQAIYDDCEILKSDKYRFCRNPFGTWIKTEYYSNQVTNWGRKSGWSIVVAATVLNFVSSIIAFIVYIPSKNDNTI</sequence>
<feature type="transmembrane region" description="Helical" evidence="1">
    <location>
        <begin position="170"/>
        <end position="192"/>
    </location>
</feature>
<accession>A0A8J4Q513</accession>
<dbReference type="PANTHER" id="PTHR35202:SF1">
    <property type="entry name" value="TRANSMEMBRANE PROTEIN"/>
    <property type="match status" value="1"/>
</dbReference>
<feature type="transmembrane region" description="Helical" evidence="1">
    <location>
        <begin position="67"/>
        <end position="91"/>
    </location>
</feature>